<keyword evidence="7" id="KW-1133">Transmembrane helix</keyword>
<accession>A0A927F5Y8</accession>
<feature type="domain" description="Histidine kinase" evidence="8">
    <location>
        <begin position="355"/>
        <end position="572"/>
    </location>
</feature>
<dbReference type="InterPro" id="IPR003661">
    <property type="entry name" value="HisK_dim/P_dom"/>
</dbReference>
<evidence type="ECO:0000259" key="8">
    <source>
        <dbReference type="PROSITE" id="PS50109"/>
    </source>
</evidence>
<dbReference type="Pfam" id="PF00512">
    <property type="entry name" value="HisKA"/>
    <property type="match status" value="1"/>
</dbReference>
<evidence type="ECO:0000256" key="2">
    <source>
        <dbReference type="ARBA" id="ARBA00012438"/>
    </source>
</evidence>
<dbReference type="InterPro" id="IPR036890">
    <property type="entry name" value="HATPase_C_sf"/>
</dbReference>
<evidence type="ECO:0000256" key="3">
    <source>
        <dbReference type="ARBA" id="ARBA00022553"/>
    </source>
</evidence>
<dbReference type="PANTHER" id="PTHR43711">
    <property type="entry name" value="TWO-COMPONENT HISTIDINE KINASE"/>
    <property type="match status" value="1"/>
</dbReference>
<dbReference type="Pfam" id="PF02518">
    <property type="entry name" value="HATPase_c"/>
    <property type="match status" value="1"/>
</dbReference>
<keyword evidence="7" id="KW-0812">Transmembrane</keyword>
<feature type="transmembrane region" description="Helical" evidence="7">
    <location>
        <begin position="316"/>
        <end position="339"/>
    </location>
</feature>
<dbReference type="EMBL" id="JACYFG010000007">
    <property type="protein sequence ID" value="MBD5779057.1"/>
    <property type="molecule type" value="Genomic_DNA"/>
</dbReference>
<evidence type="ECO:0000256" key="7">
    <source>
        <dbReference type="SAM" id="Phobius"/>
    </source>
</evidence>
<dbReference type="InterPro" id="IPR036097">
    <property type="entry name" value="HisK_dim/P_sf"/>
</dbReference>
<organism evidence="9 10">
    <name type="scientific">Pelagicoccus enzymogenes</name>
    <dbReference type="NCBI Taxonomy" id="2773457"/>
    <lineage>
        <taxon>Bacteria</taxon>
        <taxon>Pseudomonadati</taxon>
        <taxon>Verrucomicrobiota</taxon>
        <taxon>Opitutia</taxon>
        <taxon>Puniceicoccales</taxon>
        <taxon>Pelagicoccaceae</taxon>
        <taxon>Pelagicoccus</taxon>
    </lineage>
</organism>
<dbReference type="PANTHER" id="PTHR43711:SF1">
    <property type="entry name" value="HISTIDINE KINASE 1"/>
    <property type="match status" value="1"/>
</dbReference>
<proteinExistence type="predicted"/>
<dbReference type="PROSITE" id="PS50109">
    <property type="entry name" value="HIS_KIN"/>
    <property type="match status" value="1"/>
</dbReference>
<dbReference type="SMART" id="SM00387">
    <property type="entry name" value="HATPase_c"/>
    <property type="match status" value="1"/>
</dbReference>
<keyword evidence="10" id="KW-1185">Reference proteome</keyword>
<dbReference type="InterPro" id="IPR005467">
    <property type="entry name" value="His_kinase_dom"/>
</dbReference>
<dbReference type="GO" id="GO:0000155">
    <property type="term" value="F:phosphorelay sensor kinase activity"/>
    <property type="evidence" value="ECO:0007669"/>
    <property type="project" value="InterPro"/>
</dbReference>
<keyword evidence="6" id="KW-0902">Two-component regulatory system</keyword>
<gene>
    <name evidence="9" type="ORF">IEN85_06095</name>
</gene>
<evidence type="ECO:0000256" key="6">
    <source>
        <dbReference type="ARBA" id="ARBA00023012"/>
    </source>
</evidence>
<evidence type="ECO:0000256" key="4">
    <source>
        <dbReference type="ARBA" id="ARBA00022679"/>
    </source>
</evidence>
<dbReference type="InterPro" id="IPR003594">
    <property type="entry name" value="HATPase_dom"/>
</dbReference>
<evidence type="ECO:0000313" key="10">
    <source>
        <dbReference type="Proteomes" id="UP000622317"/>
    </source>
</evidence>
<dbReference type="CDD" id="cd00082">
    <property type="entry name" value="HisKA"/>
    <property type="match status" value="1"/>
</dbReference>
<keyword evidence="7" id="KW-0472">Membrane</keyword>
<reference evidence="9" key="1">
    <citation type="submission" date="2020-09" db="EMBL/GenBank/DDBJ databases">
        <title>Pelagicoccus enzymogenes sp. nov. with an EPS production, isolated from marine sediment.</title>
        <authorList>
            <person name="Feng X."/>
        </authorList>
    </citation>
    <scope>NUCLEOTIDE SEQUENCE</scope>
    <source>
        <strain evidence="9">NFK12</strain>
    </source>
</reference>
<dbReference type="FunFam" id="3.30.565.10:FF:000006">
    <property type="entry name" value="Sensor histidine kinase WalK"/>
    <property type="match status" value="1"/>
</dbReference>
<dbReference type="SMART" id="SM00388">
    <property type="entry name" value="HisKA"/>
    <property type="match status" value="1"/>
</dbReference>
<sequence length="572" mass="62272">MFGRTGNAKSNVTQASAWVTYALLAVGIISPVVCVVWLVRTAVENENAVVRRLVAEANERRYEDAGELLFELAESLVPTPQNGGVSHLLDSVSAQVPEGESQRARAVLGEARERKATQDALTFQGSLTAYLRDPDLRGLRLRQGRSLGALLIQLGLSQGVEALDSAFLAAADAYVLEHMEAGQLSRQHRYLLRQYAPLSGSAEVARLLERQARVERWIGEAEARGVYPPAAGLHSFAGFVAAREAGSSTVRIFTVEDWREAVAASTEWQELGMALASPAGLGSEGRTLPAPLDFVAIVPLTGIGEVMGDQQSKAVFYLWIGGIVLGLSILSGAAIVVSVRRQASVTQLKDNLVATVTHELKTPVSSIRLLVDTMLDPERREKVDTQEYIELISRENQRLGRLIDNFLSFSRMERSKGSFDIRATSPAGVLTAVEEAFRERFQGQAFDLSIKSSEALPDMAADPDALATVLGNLLENAFKYGGPKRRIELRCEAVAGGIQFEVQDFGKGISKRDQKRIFRKFFQVDHYASGQTGSVGLGLSIVEFIVSKHSGQIELESELGKGSVFKVRIPYA</sequence>
<name>A0A927F5Y8_9BACT</name>
<keyword evidence="4" id="KW-0808">Transferase</keyword>
<dbReference type="Proteomes" id="UP000622317">
    <property type="component" value="Unassembled WGS sequence"/>
</dbReference>
<dbReference type="SUPFAM" id="SSF47384">
    <property type="entry name" value="Homodimeric domain of signal transducing histidine kinase"/>
    <property type="match status" value="1"/>
</dbReference>
<dbReference type="Gene3D" id="3.30.565.10">
    <property type="entry name" value="Histidine kinase-like ATPase, C-terminal domain"/>
    <property type="match status" value="1"/>
</dbReference>
<keyword evidence="5" id="KW-0418">Kinase</keyword>
<dbReference type="RefSeq" id="WP_191616199.1">
    <property type="nucleotide sequence ID" value="NZ_JACYFG010000007.1"/>
</dbReference>
<comment type="catalytic activity">
    <reaction evidence="1">
        <text>ATP + protein L-histidine = ADP + protein N-phospho-L-histidine.</text>
        <dbReference type="EC" id="2.7.13.3"/>
    </reaction>
</comment>
<evidence type="ECO:0000256" key="5">
    <source>
        <dbReference type="ARBA" id="ARBA00022777"/>
    </source>
</evidence>
<comment type="caution">
    <text evidence="9">The sequence shown here is derived from an EMBL/GenBank/DDBJ whole genome shotgun (WGS) entry which is preliminary data.</text>
</comment>
<feature type="transmembrane region" description="Helical" evidence="7">
    <location>
        <begin position="21"/>
        <end position="39"/>
    </location>
</feature>
<evidence type="ECO:0000256" key="1">
    <source>
        <dbReference type="ARBA" id="ARBA00000085"/>
    </source>
</evidence>
<dbReference type="AlphaFoldDB" id="A0A927F5Y8"/>
<dbReference type="EC" id="2.7.13.3" evidence="2"/>
<dbReference type="InterPro" id="IPR004358">
    <property type="entry name" value="Sig_transdc_His_kin-like_C"/>
</dbReference>
<keyword evidence="3" id="KW-0597">Phosphoprotein</keyword>
<dbReference type="PRINTS" id="PR00344">
    <property type="entry name" value="BCTRLSENSOR"/>
</dbReference>
<dbReference type="SUPFAM" id="SSF55874">
    <property type="entry name" value="ATPase domain of HSP90 chaperone/DNA topoisomerase II/histidine kinase"/>
    <property type="match status" value="1"/>
</dbReference>
<dbReference type="InterPro" id="IPR050736">
    <property type="entry name" value="Sensor_HK_Regulatory"/>
</dbReference>
<dbReference type="Gene3D" id="1.10.287.130">
    <property type="match status" value="1"/>
</dbReference>
<evidence type="ECO:0000313" key="9">
    <source>
        <dbReference type="EMBL" id="MBD5779057.1"/>
    </source>
</evidence>
<protein>
    <recommendedName>
        <fullName evidence="2">histidine kinase</fullName>
        <ecNumber evidence="2">2.7.13.3</ecNumber>
    </recommendedName>
</protein>